<proteinExistence type="predicted"/>
<organism evidence="2 3">
    <name type="scientific">Rasamsonia emersonii (strain ATCC 16479 / CBS 393.64 / IMI 116815)</name>
    <dbReference type="NCBI Taxonomy" id="1408163"/>
    <lineage>
        <taxon>Eukaryota</taxon>
        <taxon>Fungi</taxon>
        <taxon>Dikarya</taxon>
        <taxon>Ascomycota</taxon>
        <taxon>Pezizomycotina</taxon>
        <taxon>Eurotiomycetes</taxon>
        <taxon>Eurotiomycetidae</taxon>
        <taxon>Eurotiales</taxon>
        <taxon>Trichocomaceae</taxon>
        <taxon>Rasamsonia</taxon>
    </lineage>
</organism>
<dbReference type="RefSeq" id="XP_013324709.1">
    <property type="nucleotide sequence ID" value="XM_013469255.1"/>
</dbReference>
<keyword evidence="3" id="KW-1185">Reference proteome</keyword>
<feature type="compositionally biased region" description="Basic and acidic residues" evidence="1">
    <location>
        <begin position="7"/>
        <end position="20"/>
    </location>
</feature>
<feature type="region of interest" description="Disordered" evidence="1">
    <location>
        <begin position="311"/>
        <end position="335"/>
    </location>
</feature>
<sequence>MSQQRQSSERPSTEREREGLSKYVRRMSTILRRGSKRLSITSLSDITGGESSKAAASKNNTASTPTTSKPAATTTTTTATTTAPTTQPTGYRWSAAQQERARALFAKYGLTLEPEEWMSPRNLNVERVEKPIRMRVRRTCHRCQTTFGPDRVCANCQHVRCKKCPRYPPARTREEKEARAKAKAAEKAKAAGQTIAPEPKKKSKTPQLTIPSRTGGQDLVRKPIRQRVRRTCHRCNTLFIGDAKECTNCHHIRCKKCPRDPAKLHKYPDGYPGDADPPPEPRPRVWRKPRRRVRYICHQCSTLYRPGEKTCSNCGQEKGPDTIRDPPKKVKPEPDPEILRRVEERLAQLSIDTT</sequence>
<feature type="compositionally biased region" description="Basic and acidic residues" evidence="1">
    <location>
        <begin position="318"/>
        <end position="335"/>
    </location>
</feature>
<evidence type="ECO:0000256" key="1">
    <source>
        <dbReference type="SAM" id="MobiDB-lite"/>
    </source>
</evidence>
<evidence type="ECO:0000313" key="2">
    <source>
        <dbReference type="EMBL" id="KKA18097.1"/>
    </source>
</evidence>
<dbReference type="SUPFAM" id="SSF48695">
    <property type="entry name" value="Multiheme cytochromes"/>
    <property type="match status" value="1"/>
</dbReference>
<feature type="compositionally biased region" description="Polar residues" evidence="1">
    <location>
        <begin position="205"/>
        <end position="215"/>
    </location>
</feature>
<comment type="caution">
    <text evidence="2">The sequence shown here is derived from an EMBL/GenBank/DDBJ whole genome shotgun (WGS) entry which is preliminary data.</text>
</comment>
<feature type="region of interest" description="Disordered" evidence="1">
    <location>
        <begin position="1"/>
        <end position="27"/>
    </location>
</feature>
<accession>A0A0F4YIG6</accession>
<dbReference type="InterPro" id="IPR011011">
    <property type="entry name" value="Znf_FYVE_PHD"/>
</dbReference>
<dbReference type="GeneID" id="25320229"/>
<protein>
    <submittedName>
        <fullName evidence="2">Uncharacterized protein</fullName>
    </submittedName>
</protein>
<dbReference type="STRING" id="1408163.A0A0F4YIG6"/>
<feature type="region of interest" description="Disordered" evidence="1">
    <location>
        <begin position="188"/>
        <end position="222"/>
    </location>
</feature>
<dbReference type="EMBL" id="LASV01000499">
    <property type="protein sequence ID" value="KKA18097.1"/>
    <property type="molecule type" value="Genomic_DNA"/>
</dbReference>
<dbReference type="Proteomes" id="UP000053958">
    <property type="component" value="Unassembled WGS sequence"/>
</dbReference>
<dbReference type="InterPro" id="IPR036280">
    <property type="entry name" value="Multihaem_cyt_sf"/>
</dbReference>
<feature type="region of interest" description="Disordered" evidence="1">
    <location>
        <begin position="268"/>
        <end position="287"/>
    </location>
</feature>
<reference evidence="2 3" key="1">
    <citation type="submission" date="2015-04" db="EMBL/GenBank/DDBJ databases">
        <authorList>
            <person name="Heijne W.H."/>
            <person name="Fedorova N.D."/>
            <person name="Nierman W.C."/>
            <person name="Vollebregt A.W."/>
            <person name="Zhao Z."/>
            <person name="Wu L."/>
            <person name="Kumar M."/>
            <person name="Stam H."/>
            <person name="van den Berg M.A."/>
            <person name="Pel H.J."/>
        </authorList>
    </citation>
    <scope>NUCLEOTIDE SEQUENCE [LARGE SCALE GENOMIC DNA]</scope>
    <source>
        <strain evidence="2 3">CBS 393.64</strain>
    </source>
</reference>
<dbReference type="SUPFAM" id="SSF57903">
    <property type="entry name" value="FYVE/PHD zinc finger"/>
    <property type="match status" value="1"/>
</dbReference>
<gene>
    <name evidence="2" type="ORF">T310_7964</name>
</gene>
<feature type="region of interest" description="Disordered" evidence="1">
    <location>
        <begin position="46"/>
        <end position="90"/>
    </location>
</feature>
<feature type="compositionally biased region" description="Low complexity" evidence="1">
    <location>
        <begin position="51"/>
        <end position="86"/>
    </location>
</feature>
<evidence type="ECO:0000313" key="3">
    <source>
        <dbReference type="Proteomes" id="UP000053958"/>
    </source>
</evidence>
<name>A0A0F4YIG6_RASE3</name>
<dbReference type="AlphaFoldDB" id="A0A0F4YIG6"/>
<dbReference type="OrthoDB" id="5370011at2759"/>